<evidence type="ECO:0000313" key="2">
    <source>
        <dbReference type="Proteomes" id="UP000054477"/>
    </source>
</evidence>
<dbReference type="EMBL" id="KN838561">
    <property type="protein sequence ID" value="KIK05298.1"/>
    <property type="molecule type" value="Genomic_DNA"/>
</dbReference>
<reference evidence="2" key="2">
    <citation type="submission" date="2015-01" db="EMBL/GenBank/DDBJ databases">
        <title>Evolutionary Origins and Diversification of the Mycorrhizal Mutualists.</title>
        <authorList>
            <consortium name="DOE Joint Genome Institute"/>
            <consortium name="Mycorrhizal Genomics Consortium"/>
            <person name="Kohler A."/>
            <person name="Kuo A."/>
            <person name="Nagy L.G."/>
            <person name="Floudas D."/>
            <person name="Copeland A."/>
            <person name="Barry K.W."/>
            <person name="Cichocki N."/>
            <person name="Veneault-Fourrey C."/>
            <person name="LaButti K."/>
            <person name="Lindquist E.A."/>
            <person name="Lipzen A."/>
            <person name="Lundell T."/>
            <person name="Morin E."/>
            <person name="Murat C."/>
            <person name="Riley R."/>
            <person name="Ohm R."/>
            <person name="Sun H."/>
            <person name="Tunlid A."/>
            <person name="Henrissat B."/>
            <person name="Grigoriev I.V."/>
            <person name="Hibbett D.S."/>
            <person name="Martin F."/>
        </authorList>
    </citation>
    <scope>NUCLEOTIDE SEQUENCE [LARGE SCALE GENOMIC DNA]</scope>
    <source>
        <strain evidence="2">LaAM-08-1</strain>
    </source>
</reference>
<organism evidence="1 2">
    <name type="scientific">Laccaria amethystina LaAM-08-1</name>
    <dbReference type="NCBI Taxonomy" id="1095629"/>
    <lineage>
        <taxon>Eukaryota</taxon>
        <taxon>Fungi</taxon>
        <taxon>Dikarya</taxon>
        <taxon>Basidiomycota</taxon>
        <taxon>Agaricomycotina</taxon>
        <taxon>Agaricomycetes</taxon>
        <taxon>Agaricomycetidae</taxon>
        <taxon>Agaricales</taxon>
        <taxon>Agaricineae</taxon>
        <taxon>Hydnangiaceae</taxon>
        <taxon>Laccaria</taxon>
    </lineage>
</organism>
<reference evidence="1 2" key="1">
    <citation type="submission" date="2014-04" db="EMBL/GenBank/DDBJ databases">
        <authorList>
            <consortium name="DOE Joint Genome Institute"/>
            <person name="Kuo A."/>
            <person name="Kohler A."/>
            <person name="Nagy L.G."/>
            <person name="Floudas D."/>
            <person name="Copeland A."/>
            <person name="Barry K.W."/>
            <person name="Cichocki N."/>
            <person name="Veneault-Fourrey C."/>
            <person name="LaButti K."/>
            <person name="Lindquist E.A."/>
            <person name="Lipzen A."/>
            <person name="Lundell T."/>
            <person name="Morin E."/>
            <person name="Murat C."/>
            <person name="Sun H."/>
            <person name="Tunlid A."/>
            <person name="Henrissat B."/>
            <person name="Grigoriev I.V."/>
            <person name="Hibbett D.S."/>
            <person name="Martin F."/>
            <person name="Nordberg H.P."/>
            <person name="Cantor M.N."/>
            <person name="Hua S.X."/>
        </authorList>
    </citation>
    <scope>NUCLEOTIDE SEQUENCE [LARGE SCALE GENOMIC DNA]</scope>
    <source>
        <strain evidence="1 2">LaAM-08-1</strain>
    </source>
</reference>
<gene>
    <name evidence="1" type="ORF">K443DRAFT_360058</name>
</gene>
<sequence>MNSYLNDKSIIPVLNRINISPTNVSKAASNVFLPNSSRTLYILLTSPDVRGDLQISLFHTLRDDILSLPDQLRKAITYRNIATSTGRHHPRRHSRLQLPPCDKDDIYVYVLVCQLTLQ</sequence>
<dbReference type="Proteomes" id="UP000054477">
    <property type="component" value="Unassembled WGS sequence"/>
</dbReference>
<name>A0A0C9YB34_9AGAR</name>
<proteinExistence type="predicted"/>
<dbReference type="HOGENOM" id="CLU_2073538_0_0_1"/>
<evidence type="ECO:0000313" key="1">
    <source>
        <dbReference type="EMBL" id="KIK05298.1"/>
    </source>
</evidence>
<accession>A0A0C9YB34</accession>
<protein>
    <submittedName>
        <fullName evidence="1">Uncharacterized protein</fullName>
    </submittedName>
</protein>
<keyword evidence="2" id="KW-1185">Reference proteome</keyword>
<dbReference type="AlphaFoldDB" id="A0A0C9YB34"/>